<dbReference type="EMBL" id="JAVBVO010000004">
    <property type="protein sequence ID" value="MDZ5759933.1"/>
    <property type="molecule type" value="Genomic_DNA"/>
</dbReference>
<organism evidence="1 2">
    <name type="scientific">Carnobacterium maltaromaticum</name>
    <name type="common">Carnobacterium piscicola</name>
    <dbReference type="NCBI Taxonomy" id="2751"/>
    <lineage>
        <taxon>Bacteria</taxon>
        <taxon>Bacillati</taxon>
        <taxon>Bacillota</taxon>
        <taxon>Bacilli</taxon>
        <taxon>Lactobacillales</taxon>
        <taxon>Carnobacteriaceae</taxon>
        <taxon>Carnobacterium</taxon>
    </lineage>
</organism>
<sequence>MMIERTGIEIKNNVEVKLVDSFDSFPLTIENFIMMIPINSIRVVNVIETMANLGLS</sequence>
<gene>
    <name evidence="1" type="ORF">RAK27_14820</name>
</gene>
<accession>A0AAW9JWF2</accession>
<dbReference type="AlphaFoldDB" id="A0AAW9JWF2"/>
<protein>
    <submittedName>
        <fullName evidence="1">Uncharacterized protein</fullName>
    </submittedName>
</protein>
<name>A0AAW9JWF2_CARML</name>
<evidence type="ECO:0000313" key="2">
    <source>
        <dbReference type="Proteomes" id="UP001290462"/>
    </source>
</evidence>
<comment type="caution">
    <text evidence="1">The sequence shown here is derived from an EMBL/GenBank/DDBJ whole genome shotgun (WGS) entry which is preliminary data.</text>
</comment>
<dbReference type="Proteomes" id="UP001290462">
    <property type="component" value="Unassembled WGS sequence"/>
</dbReference>
<dbReference type="RefSeq" id="WP_233638128.1">
    <property type="nucleotide sequence ID" value="NZ_CBCPHU010000004.1"/>
</dbReference>
<reference evidence="1" key="1">
    <citation type="submission" date="2023-08" db="EMBL/GenBank/DDBJ databases">
        <title>Genomic characterization of piscicolin 126 produced by Carnobacterium maltaromaticum CM22 strain isolated from salmon (Salmo salar).</title>
        <authorList>
            <person name="Gonzalez-Gragera E."/>
            <person name="Garcia-Lopez J.D."/>
            <person name="Teso-Perez C."/>
            <person name="Gimenez-Hernandez I."/>
            <person name="Peralta-Sanchez J.M."/>
            <person name="Valdivia E."/>
            <person name="Montalban-Lopez M."/>
            <person name="Martin-Platero A.M."/>
            <person name="Banos A."/>
            <person name="Martinez-Bueno M."/>
        </authorList>
    </citation>
    <scope>NUCLEOTIDE SEQUENCE</scope>
    <source>
        <strain evidence="1">CM22</strain>
    </source>
</reference>
<proteinExistence type="predicted"/>
<evidence type="ECO:0000313" key="1">
    <source>
        <dbReference type="EMBL" id="MDZ5759933.1"/>
    </source>
</evidence>